<feature type="region of interest" description="Disordered" evidence="1">
    <location>
        <begin position="107"/>
        <end position="126"/>
    </location>
</feature>
<accession>A0A6G5RH70</accession>
<organism evidence="2 3">
    <name type="scientific">Streptomyces hawaiiensis</name>
    <dbReference type="NCBI Taxonomy" id="67305"/>
    <lineage>
        <taxon>Bacteria</taxon>
        <taxon>Bacillati</taxon>
        <taxon>Actinomycetota</taxon>
        <taxon>Actinomycetes</taxon>
        <taxon>Kitasatosporales</taxon>
        <taxon>Streptomycetaceae</taxon>
        <taxon>Streptomyces</taxon>
    </lineage>
</organism>
<keyword evidence="3" id="KW-1185">Reference proteome</keyword>
<dbReference type="Proteomes" id="UP000495940">
    <property type="component" value="Chromosome"/>
</dbReference>
<dbReference type="KEGG" id="shaw:CEB94_21340"/>
<dbReference type="EMBL" id="CP021978">
    <property type="protein sequence ID" value="QCD57106.1"/>
    <property type="molecule type" value="Genomic_DNA"/>
</dbReference>
<dbReference type="AlphaFoldDB" id="A0A6G5RH70"/>
<name>A0A6G5RH70_9ACTN</name>
<sequence length="126" mass="13076">MDGTDADELSSAPTGAFFGIPEGGHGHSTRGPGWAFPSLAVELSDGPLVKGYVRYVSADTDPARRDLVLQGPMTWAGPGEIPRTASSATFVFVPGALVRVVHISYPSEPATGPDVPRRSRPCAGTA</sequence>
<dbReference type="RefSeq" id="WP_175433700.1">
    <property type="nucleotide sequence ID" value="NZ_CP021978.1"/>
</dbReference>
<evidence type="ECO:0000313" key="3">
    <source>
        <dbReference type="Proteomes" id="UP000495940"/>
    </source>
</evidence>
<dbReference type="Pfam" id="PF19865">
    <property type="entry name" value="DUF6338"/>
    <property type="match status" value="1"/>
</dbReference>
<dbReference type="InterPro" id="IPR045919">
    <property type="entry name" value="DUF6338"/>
</dbReference>
<gene>
    <name evidence="2" type="ORF">CEB94_21340</name>
</gene>
<reference evidence="2 3" key="1">
    <citation type="submission" date="2017-06" db="EMBL/GenBank/DDBJ databases">
        <title>Complete Genome Sequence of Streptomyces hawaiiensis NRRL 15010 and insights into acyldepsipeptides biosynthesis.</title>
        <authorList>
            <person name="Mariita R.M."/>
            <person name="Sello J.K."/>
        </authorList>
    </citation>
    <scope>NUCLEOTIDE SEQUENCE [LARGE SCALE GENOMIC DNA]</scope>
    <source>
        <strain evidence="2 3">ATCC 12236</strain>
    </source>
</reference>
<evidence type="ECO:0000256" key="1">
    <source>
        <dbReference type="SAM" id="MobiDB-lite"/>
    </source>
</evidence>
<proteinExistence type="predicted"/>
<evidence type="ECO:0000313" key="2">
    <source>
        <dbReference type="EMBL" id="QCD57106.1"/>
    </source>
</evidence>
<protein>
    <submittedName>
        <fullName evidence="2">Uncharacterized protein</fullName>
    </submittedName>
</protein>